<accession>A0A562V400</accession>
<evidence type="ECO:0000313" key="2">
    <source>
        <dbReference type="EMBL" id="TWJ12558.1"/>
    </source>
</evidence>
<dbReference type="EMBL" id="VLLL01000006">
    <property type="protein sequence ID" value="TWJ12558.1"/>
    <property type="molecule type" value="Genomic_DNA"/>
</dbReference>
<gene>
    <name evidence="2" type="ORF">LX16_3318</name>
</gene>
<dbReference type="Pfam" id="PF04149">
    <property type="entry name" value="DUF397"/>
    <property type="match status" value="1"/>
</dbReference>
<organism evidence="2 3">
    <name type="scientific">Stackebrandtia albiflava</name>
    <dbReference type="NCBI Taxonomy" id="406432"/>
    <lineage>
        <taxon>Bacteria</taxon>
        <taxon>Bacillati</taxon>
        <taxon>Actinomycetota</taxon>
        <taxon>Actinomycetes</taxon>
        <taxon>Glycomycetales</taxon>
        <taxon>Glycomycetaceae</taxon>
        <taxon>Stackebrandtia</taxon>
    </lineage>
</organism>
<keyword evidence="3" id="KW-1185">Reference proteome</keyword>
<dbReference type="InterPro" id="IPR007278">
    <property type="entry name" value="DUF397"/>
</dbReference>
<sequence length="56" mass="6018">MAVKWRKSSRSGGNQGNCVEARANGYGYEVRDSKTPALGALAVSAADWRAFLTSVR</sequence>
<dbReference type="RefSeq" id="WP_147139780.1">
    <property type="nucleotide sequence ID" value="NZ_BAABIJ010000002.1"/>
</dbReference>
<reference evidence="2 3" key="1">
    <citation type="journal article" date="2013" name="Stand. Genomic Sci.">
        <title>Genomic Encyclopedia of Type Strains, Phase I: The one thousand microbial genomes (KMG-I) project.</title>
        <authorList>
            <person name="Kyrpides N.C."/>
            <person name="Woyke T."/>
            <person name="Eisen J.A."/>
            <person name="Garrity G."/>
            <person name="Lilburn T.G."/>
            <person name="Beck B.J."/>
            <person name="Whitman W.B."/>
            <person name="Hugenholtz P."/>
            <person name="Klenk H.P."/>
        </authorList>
    </citation>
    <scope>NUCLEOTIDE SEQUENCE [LARGE SCALE GENOMIC DNA]</scope>
    <source>
        <strain evidence="2 3">DSM 45044</strain>
    </source>
</reference>
<protein>
    <submittedName>
        <fullName evidence="2">Uncharacterized protein DUF397</fullName>
    </submittedName>
</protein>
<dbReference type="AlphaFoldDB" id="A0A562V400"/>
<evidence type="ECO:0000259" key="1">
    <source>
        <dbReference type="Pfam" id="PF04149"/>
    </source>
</evidence>
<feature type="domain" description="DUF397" evidence="1">
    <location>
        <begin position="4"/>
        <end position="56"/>
    </location>
</feature>
<evidence type="ECO:0000313" key="3">
    <source>
        <dbReference type="Proteomes" id="UP000321617"/>
    </source>
</evidence>
<comment type="caution">
    <text evidence="2">The sequence shown here is derived from an EMBL/GenBank/DDBJ whole genome shotgun (WGS) entry which is preliminary data.</text>
</comment>
<dbReference type="Proteomes" id="UP000321617">
    <property type="component" value="Unassembled WGS sequence"/>
</dbReference>
<proteinExistence type="predicted"/>
<name>A0A562V400_9ACTN</name>
<dbReference type="OrthoDB" id="4301277at2"/>